<dbReference type="InterPro" id="IPR036291">
    <property type="entry name" value="NAD(P)-bd_dom_sf"/>
</dbReference>
<gene>
    <name evidence="2" type="ORF">UA74_27115</name>
</gene>
<accession>A0AAC9LHH1</accession>
<dbReference type="PANTHER" id="PTHR43162">
    <property type="match status" value="1"/>
</dbReference>
<dbReference type="EMBL" id="CP016076">
    <property type="protein sequence ID" value="APU17426.1"/>
    <property type="molecule type" value="Genomic_DNA"/>
</dbReference>
<dbReference type="AlphaFoldDB" id="A0AAC9LHH1"/>
<sequence length="437" mass="46413">MTTPSALDVFRQALTSLQTGEVQAWLDLCTEDVVFEFPFARPGQPRSVEGRQALGEYLTGVMSRTHVDGLSSLETHQTLNPDVAIIEMTATGTVAGTGEPYQMSYVVVLTVRDGLIARYRDYWNPLDAPDQDVVDHDAADQHPAGQEGGRTEAMRADQLSGRVLVTGASGTTGSRVAARLAARGLEVISANRAGIGPAGTVGTRFDWHDASTHPDALVGVDRMYLVAPGDDGDPQAVMLPFLKLARDAGVRRVVLLSTSVVAAGGPGPGIVHEAVAEIFDEWAVLRPSWFMQNVLGDHVHAQSIRADSVITTAAGNGRVGFIDADDIARVGVEALLSPTPLNTDLILTGPAALSYDDVAAILTEVSGLPITHVTDDADKLRVRFEAVGVNPMIATFLAQLDVAIAGGIEDRTTDTVLRVTGTAPRSFREFAAAEFRL</sequence>
<dbReference type="PANTHER" id="PTHR43162:SF1">
    <property type="entry name" value="PRESTALK A DIFFERENTIATION PROTEIN A"/>
    <property type="match status" value="1"/>
</dbReference>
<organism evidence="2 3">
    <name type="scientific">Actinoalloteichus fjordicus</name>
    <dbReference type="NCBI Taxonomy" id="1612552"/>
    <lineage>
        <taxon>Bacteria</taxon>
        <taxon>Bacillati</taxon>
        <taxon>Actinomycetota</taxon>
        <taxon>Actinomycetes</taxon>
        <taxon>Pseudonocardiales</taxon>
        <taxon>Pseudonocardiaceae</taxon>
        <taxon>Actinoalloteichus</taxon>
    </lineage>
</organism>
<dbReference type="Pfam" id="PF12680">
    <property type="entry name" value="SnoaL_2"/>
    <property type="match status" value="1"/>
</dbReference>
<dbReference type="Proteomes" id="UP000185511">
    <property type="component" value="Chromosome"/>
</dbReference>
<dbReference type="SUPFAM" id="SSF51735">
    <property type="entry name" value="NAD(P)-binding Rossmann-fold domains"/>
    <property type="match status" value="1"/>
</dbReference>
<dbReference type="InterPro" id="IPR037401">
    <property type="entry name" value="SnoaL-like"/>
</dbReference>
<proteinExistence type="predicted"/>
<dbReference type="InterPro" id="IPR032710">
    <property type="entry name" value="NTF2-like_dom_sf"/>
</dbReference>
<evidence type="ECO:0000259" key="1">
    <source>
        <dbReference type="Pfam" id="PF12680"/>
    </source>
</evidence>
<dbReference type="KEGG" id="acad:UA74_27115"/>
<keyword evidence="3" id="KW-1185">Reference proteome</keyword>
<dbReference type="Gene3D" id="3.40.50.720">
    <property type="entry name" value="NAD(P)-binding Rossmann-like Domain"/>
    <property type="match status" value="1"/>
</dbReference>
<protein>
    <recommendedName>
        <fullName evidence="1">SnoaL-like domain-containing protein</fullName>
    </recommendedName>
</protein>
<dbReference type="RefSeq" id="WP_232237502.1">
    <property type="nucleotide sequence ID" value="NZ_CP016076.1"/>
</dbReference>
<dbReference type="InterPro" id="IPR051604">
    <property type="entry name" value="Ergot_Alk_Oxidoreductase"/>
</dbReference>
<dbReference type="Gene3D" id="3.10.450.50">
    <property type="match status" value="1"/>
</dbReference>
<evidence type="ECO:0000313" key="3">
    <source>
        <dbReference type="Proteomes" id="UP000185511"/>
    </source>
</evidence>
<dbReference type="SUPFAM" id="SSF54427">
    <property type="entry name" value="NTF2-like"/>
    <property type="match status" value="1"/>
</dbReference>
<feature type="domain" description="SnoaL-like" evidence="1">
    <location>
        <begin position="11"/>
        <end position="119"/>
    </location>
</feature>
<reference evidence="3" key="1">
    <citation type="submission" date="2016-06" db="EMBL/GenBank/DDBJ databases">
        <title>Complete genome sequence of Actinoalloteichus fjordicus DSM 46855 (=ADI127-17), type strain of the new species Actinoalloteichus fjordicus.</title>
        <authorList>
            <person name="Ruckert C."/>
            <person name="Nouioui I."/>
            <person name="Willmese J."/>
            <person name="van Wezel G."/>
            <person name="Klenk H.-P."/>
            <person name="Kalinowski J."/>
            <person name="Zotchev S.B."/>
        </authorList>
    </citation>
    <scope>NUCLEOTIDE SEQUENCE [LARGE SCALE GENOMIC DNA]</scope>
    <source>
        <strain evidence="3">ADI127-7</strain>
    </source>
</reference>
<evidence type="ECO:0000313" key="2">
    <source>
        <dbReference type="EMBL" id="APU17426.1"/>
    </source>
</evidence>
<dbReference type="Gene3D" id="3.90.25.10">
    <property type="entry name" value="UDP-galactose 4-epimerase, domain 1"/>
    <property type="match status" value="1"/>
</dbReference>
<name>A0AAC9LHH1_9PSEU</name>